<accession>A0ABT9Y602</accession>
<evidence type="ECO:0000313" key="5">
    <source>
        <dbReference type="Proteomes" id="UP001239167"/>
    </source>
</evidence>
<comment type="caution">
    <text evidence="4">The sequence shown here is derived from an EMBL/GenBank/DDBJ whole genome shotgun (WGS) entry which is preliminary data.</text>
</comment>
<evidence type="ECO:0000256" key="1">
    <source>
        <dbReference type="ARBA" id="ARBA00022729"/>
    </source>
</evidence>
<dbReference type="Pfam" id="PF00149">
    <property type="entry name" value="Metallophos"/>
    <property type="match status" value="1"/>
</dbReference>
<name>A0ABT9Y602_9FIRM</name>
<protein>
    <recommendedName>
        <fullName evidence="3">Calcineurin-like phosphoesterase domain-containing protein</fullName>
    </recommendedName>
</protein>
<gene>
    <name evidence="4" type="ORF">J2S01_000259</name>
</gene>
<feature type="domain" description="Calcineurin-like phosphoesterase" evidence="3">
    <location>
        <begin position="137"/>
        <end position="353"/>
    </location>
</feature>
<dbReference type="EMBL" id="JAUSUE010000001">
    <property type="protein sequence ID" value="MDQ0202574.1"/>
    <property type="molecule type" value="Genomic_DNA"/>
</dbReference>
<evidence type="ECO:0000256" key="2">
    <source>
        <dbReference type="SAM" id="Phobius"/>
    </source>
</evidence>
<dbReference type="Gene3D" id="3.60.21.10">
    <property type="match status" value="1"/>
</dbReference>
<evidence type="ECO:0000313" key="4">
    <source>
        <dbReference type="EMBL" id="MDQ0202574.1"/>
    </source>
</evidence>
<dbReference type="SUPFAM" id="SSF49363">
    <property type="entry name" value="Purple acid phosphatase, N-terminal domain"/>
    <property type="match status" value="1"/>
</dbReference>
<keyword evidence="5" id="KW-1185">Reference proteome</keyword>
<evidence type="ECO:0000259" key="3">
    <source>
        <dbReference type="Pfam" id="PF00149"/>
    </source>
</evidence>
<feature type="transmembrane region" description="Helical" evidence="2">
    <location>
        <begin position="7"/>
        <end position="25"/>
    </location>
</feature>
<dbReference type="RefSeq" id="WP_307222460.1">
    <property type="nucleotide sequence ID" value="NZ_CP116940.1"/>
</dbReference>
<dbReference type="InterPro" id="IPR039331">
    <property type="entry name" value="PAPs-like"/>
</dbReference>
<reference evidence="4 5" key="1">
    <citation type="submission" date="2023-07" db="EMBL/GenBank/DDBJ databases">
        <title>Genomic Encyclopedia of Type Strains, Phase IV (KMG-IV): sequencing the most valuable type-strain genomes for metagenomic binning, comparative biology and taxonomic classification.</title>
        <authorList>
            <person name="Goeker M."/>
        </authorList>
    </citation>
    <scope>NUCLEOTIDE SEQUENCE [LARGE SCALE GENOMIC DNA]</scope>
    <source>
        <strain evidence="4 5">DSM 16980</strain>
    </source>
</reference>
<dbReference type="InterPro" id="IPR029052">
    <property type="entry name" value="Metallo-depent_PP-like"/>
</dbReference>
<keyword evidence="2" id="KW-0812">Transmembrane</keyword>
<keyword evidence="1" id="KW-0732">Signal</keyword>
<dbReference type="SUPFAM" id="SSF56300">
    <property type="entry name" value="Metallo-dependent phosphatases"/>
    <property type="match status" value="1"/>
</dbReference>
<dbReference type="InterPro" id="IPR004843">
    <property type="entry name" value="Calcineurin-like_PHP"/>
</dbReference>
<sequence length="447" mass="51500">MKRRDFLKWLSAGFVLTGAGLYTFVPGTRQTLTSLFRRVKAAVLYRLADKAEVFNLRQIITADSTAARTIMWQSEADEKDAVLEYRLKNTFDTHDIKTENKEFTDDRTTTYIHTALITDLQPGKIYEYRVGYNEKRSDWHDFSTAGADSFKAMIFPDSQSSDYTVWGDTAQAAWKSNPDAQFFINMGDLVDNGEDHNQWNAWFDAVGDIIQTIPAAPIMGNHETYNLEWKVRMPAAYLQLFSLPGVASPQYQNQYYSFDYGNVHFTVLNTQIAELAQFQPDLLEDELAWLKSDMADTKQKWKVILMHKDVLQYGFQKRPEPRQEGFSDEGKVFMPLFDQYNVDVVLTGHLHTYRNRGHIRNFRRDGSGPLYIITGVAGDVRYPDLWKRHALDQTIAPQPETDNYMIMTADQNTLTFSSFLPTGEKIDTAAVTKYLPFRQDRQNPPNM</sequence>
<dbReference type="PANTHER" id="PTHR22953:SF153">
    <property type="entry name" value="PURPLE ACID PHOSPHATASE"/>
    <property type="match status" value="1"/>
</dbReference>
<keyword evidence="2" id="KW-0472">Membrane</keyword>
<dbReference type="Proteomes" id="UP001239167">
    <property type="component" value="Unassembled WGS sequence"/>
</dbReference>
<dbReference type="InterPro" id="IPR008963">
    <property type="entry name" value="Purple_acid_Pase-like_N"/>
</dbReference>
<keyword evidence="2" id="KW-1133">Transmembrane helix</keyword>
<organism evidence="4 5">
    <name type="scientific">Pectinatus haikarae</name>
    <dbReference type="NCBI Taxonomy" id="349096"/>
    <lineage>
        <taxon>Bacteria</taxon>
        <taxon>Bacillati</taxon>
        <taxon>Bacillota</taxon>
        <taxon>Negativicutes</taxon>
        <taxon>Selenomonadales</taxon>
        <taxon>Selenomonadaceae</taxon>
        <taxon>Pectinatus</taxon>
    </lineage>
</organism>
<dbReference type="Gene3D" id="2.60.40.380">
    <property type="entry name" value="Purple acid phosphatase-like, N-terminal"/>
    <property type="match status" value="1"/>
</dbReference>
<proteinExistence type="predicted"/>
<dbReference type="PANTHER" id="PTHR22953">
    <property type="entry name" value="ACID PHOSPHATASE RELATED"/>
    <property type="match status" value="1"/>
</dbReference>